<comment type="similarity">
    <text evidence="2">Belongs to the CorA metal ion transporter (MIT) (TC 1.A.35) family.</text>
</comment>
<comment type="subcellular location">
    <subcellularLocation>
        <location evidence="1">Cell membrane</location>
        <topology evidence="1">Multi-pass membrane protein</topology>
    </subcellularLocation>
</comment>
<keyword evidence="4" id="KW-1003">Cell membrane</keyword>
<evidence type="ECO:0000256" key="5">
    <source>
        <dbReference type="ARBA" id="ARBA00022692"/>
    </source>
</evidence>
<evidence type="ECO:0000256" key="2">
    <source>
        <dbReference type="ARBA" id="ARBA00009765"/>
    </source>
</evidence>
<evidence type="ECO:0000256" key="7">
    <source>
        <dbReference type="ARBA" id="ARBA00023136"/>
    </source>
</evidence>
<evidence type="ECO:0000313" key="10">
    <source>
        <dbReference type="EMBL" id="KAJ3485224.1"/>
    </source>
</evidence>
<evidence type="ECO:0008006" key="12">
    <source>
        <dbReference type="Google" id="ProtNLM"/>
    </source>
</evidence>
<feature type="compositionally biased region" description="Polar residues" evidence="8">
    <location>
        <begin position="247"/>
        <end position="258"/>
    </location>
</feature>
<dbReference type="GO" id="GO:0015087">
    <property type="term" value="F:cobalt ion transmembrane transporter activity"/>
    <property type="evidence" value="ECO:0007669"/>
    <property type="project" value="TreeGrafter"/>
</dbReference>
<evidence type="ECO:0000256" key="4">
    <source>
        <dbReference type="ARBA" id="ARBA00022475"/>
    </source>
</evidence>
<feature type="compositionally biased region" description="Acidic residues" evidence="8">
    <location>
        <begin position="265"/>
        <end position="274"/>
    </location>
</feature>
<sequence>MPRENSFSDSDGRSLTPDLEDELPAQATHHALPPQQRPPSVKRSAEHSRGHGRISLERVGAAIGFKPPSLRSPHDGRPQSPRTGMPTAHVRPPIAKFRSAVRKVMAMRRMSYGASRGFVGAEPGIDPRRESAFISYGHLKQKCLIEVVDYSAVRTSFGRMTNKEFISFLRDGRACEREPWVKVRWINVGGISWDVISALAIKYDIHPLALEDVLHARGHARSKADYYTKHLFLRLLCHTLGQDEDNNASQETLTNLPRSASPIPFDDDDEDDDEFWAREEKGEDDEKTVYGNGSRYSTTRGGPLQKHAKSRIQTDIEKQGPASARFPDFDQQNRKNVRNMQLIRELKRGERVNVKIAPMCIFLFRDGTVISIHRDTHLNFTQPISERLRQRDTGLRSTADPSLLVESLIDLVVDSALEVVEEYQSKILSLEQHVLLKPSMKSVRRLHIISGDLILHKRTLEPIKTVVYGLRRYDVDRVAALQEKLEPGVKVEGFMSHKAKIYLADVHDHMEYILASLDMFAGISENLINFTFNMSSYEMNEVMRRLTLATIIFLPLTLLTGYFGMNFDNMWSVKHDHTDLIFWIIALPVMAIVVPIFMWGDIKRLVHYMGKRWGQHKVKKEVKTNFNKIKKA</sequence>
<dbReference type="AlphaFoldDB" id="A0AAD5YF28"/>
<dbReference type="SUPFAM" id="SSF143865">
    <property type="entry name" value="CorA soluble domain-like"/>
    <property type="match status" value="1"/>
</dbReference>
<keyword evidence="11" id="KW-1185">Reference proteome</keyword>
<evidence type="ECO:0000256" key="1">
    <source>
        <dbReference type="ARBA" id="ARBA00004651"/>
    </source>
</evidence>
<dbReference type="InterPro" id="IPR045861">
    <property type="entry name" value="CorA_cytoplasmic_dom"/>
</dbReference>
<dbReference type="PANTHER" id="PTHR46494">
    <property type="entry name" value="CORA FAMILY METAL ION TRANSPORTER (EUROFUNG)"/>
    <property type="match status" value="1"/>
</dbReference>
<dbReference type="SUPFAM" id="SSF144083">
    <property type="entry name" value="Magnesium transport protein CorA, transmembrane region"/>
    <property type="match status" value="1"/>
</dbReference>
<evidence type="ECO:0000256" key="6">
    <source>
        <dbReference type="ARBA" id="ARBA00022989"/>
    </source>
</evidence>
<keyword evidence="6 9" id="KW-1133">Transmembrane helix</keyword>
<reference evidence="10" key="1">
    <citation type="submission" date="2022-07" db="EMBL/GenBank/DDBJ databases">
        <title>Genome Sequence of Physisporinus lineatus.</title>
        <authorList>
            <person name="Buettner E."/>
        </authorList>
    </citation>
    <scope>NUCLEOTIDE SEQUENCE</scope>
    <source>
        <strain evidence="10">VT162</strain>
    </source>
</reference>
<keyword evidence="5 9" id="KW-0812">Transmembrane</keyword>
<dbReference type="Proteomes" id="UP001212997">
    <property type="component" value="Unassembled WGS sequence"/>
</dbReference>
<dbReference type="GO" id="GO:0000287">
    <property type="term" value="F:magnesium ion binding"/>
    <property type="evidence" value="ECO:0007669"/>
    <property type="project" value="TreeGrafter"/>
</dbReference>
<dbReference type="Pfam" id="PF01544">
    <property type="entry name" value="CorA"/>
    <property type="match status" value="1"/>
</dbReference>
<dbReference type="GO" id="GO:0050897">
    <property type="term" value="F:cobalt ion binding"/>
    <property type="evidence" value="ECO:0007669"/>
    <property type="project" value="TreeGrafter"/>
</dbReference>
<keyword evidence="7 9" id="KW-0472">Membrane</keyword>
<dbReference type="Gene3D" id="1.20.58.340">
    <property type="entry name" value="Magnesium transport protein CorA, transmembrane region"/>
    <property type="match status" value="2"/>
</dbReference>
<name>A0AAD5YF28_9APHY</name>
<dbReference type="GO" id="GO:0015095">
    <property type="term" value="F:magnesium ion transmembrane transporter activity"/>
    <property type="evidence" value="ECO:0007669"/>
    <property type="project" value="TreeGrafter"/>
</dbReference>
<evidence type="ECO:0000256" key="9">
    <source>
        <dbReference type="SAM" id="Phobius"/>
    </source>
</evidence>
<dbReference type="GO" id="GO:0005886">
    <property type="term" value="C:plasma membrane"/>
    <property type="evidence" value="ECO:0007669"/>
    <property type="project" value="UniProtKB-SubCell"/>
</dbReference>
<feature type="transmembrane region" description="Helical" evidence="9">
    <location>
        <begin position="580"/>
        <end position="602"/>
    </location>
</feature>
<dbReference type="Gene3D" id="3.30.460.20">
    <property type="entry name" value="CorA soluble domain-like"/>
    <property type="match status" value="1"/>
</dbReference>
<accession>A0AAD5YF28</accession>
<dbReference type="InterPro" id="IPR045863">
    <property type="entry name" value="CorA_TM1_TM2"/>
</dbReference>
<keyword evidence="3" id="KW-0813">Transport</keyword>
<evidence type="ECO:0000256" key="3">
    <source>
        <dbReference type="ARBA" id="ARBA00022448"/>
    </source>
</evidence>
<feature type="transmembrane region" description="Helical" evidence="9">
    <location>
        <begin position="546"/>
        <end position="565"/>
    </location>
</feature>
<dbReference type="PANTHER" id="PTHR46494:SF1">
    <property type="entry name" value="CORA FAMILY METAL ION TRANSPORTER (EUROFUNG)"/>
    <property type="match status" value="1"/>
</dbReference>
<gene>
    <name evidence="10" type="ORF">NLI96_g5113</name>
</gene>
<comment type="caution">
    <text evidence="10">The sequence shown here is derived from an EMBL/GenBank/DDBJ whole genome shotgun (WGS) entry which is preliminary data.</text>
</comment>
<organism evidence="10 11">
    <name type="scientific">Meripilus lineatus</name>
    <dbReference type="NCBI Taxonomy" id="2056292"/>
    <lineage>
        <taxon>Eukaryota</taxon>
        <taxon>Fungi</taxon>
        <taxon>Dikarya</taxon>
        <taxon>Basidiomycota</taxon>
        <taxon>Agaricomycotina</taxon>
        <taxon>Agaricomycetes</taxon>
        <taxon>Polyporales</taxon>
        <taxon>Meripilaceae</taxon>
        <taxon>Meripilus</taxon>
    </lineage>
</organism>
<proteinExistence type="inferred from homology"/>
<dbReference type="InterPro" id="IPR002523">
    <property type="entry name" value="MgTranspt_CorA/ZnTranspt_ZntB"/>
</dbReference>
<evidence type="ECO:0000256" key="8">
    <source>
        <dbReference type="SAM" id="MobiDB-lite"/>
    </source>
</evidence>
<feature type="region of interest" description="Disordered" evidence="8">
    <location>
        <begin position="246"/>
        <end position="329"/>
    </location>
</feature>
<protein>
    <recommendedName>
        <fullName evidence="12">Magnesium transport protein CorA</fullName>
    </recommendedName>
</protein>
<evidence type="ECO:0000313" key="11">
    <source>
        <dbReference type="Proteomes" id="UP001212997"/>
    </source>
</evidence>
<dbReference type="EMBL" id="JANAWD010000160">
    <property type="protein sequence ID" value="KAJ3485224.1"/>
    <property type="molecule type" value="Genomic_DNA"/>
</dbReference>
<feature type="region of interest" description="Disordered" evidence="8">
    <location>
        <begin position="1"/>
        <end position="92"/>
    </location>
</feature>